<organism evidence="2 3">
    <name type="scientific">Labedaea rhizosphaerae</name>
    <dbReference type="NCBI Taxonomy" id="598644"/>
    <lineage>
        <taxon>Bacteria</taxon>
        <taxon>Bacillati</taxon>
        <taxon>Actinomycetota</taxon>
        <taxon>Actinomycetes</taxon>
        <taxon>Pseudonocardiales</taxon>
        <taxon>Pseudonocardiaceae</taxon>
        <taxon>Labedaea</taxon>
    </lineage>
</organism>
<dbReference type="EMBL" id="SNXZ01000004">
    <property type="protein sequence ID" value="TDP96398.1"/>
    <property type="molecule type" value="Genomic_DNA"/>
</dbReference>
<name>A0A4V3CZ25_LABRH</name>
<dbReference type="AlphaFoldDB" id="A0A4V3CZ25"/>
<dbReference type="Proteomes" id="UP000295444">
    <property type="component" value="Unassembled WGS sequence"/>
</dbReference>
<keyword evidence="3" id="KW-1185">Reference proteome</keyword>
<gene>
    <name evidence="2" type="ORF">EV186_104385</name>
</gene>
<dbReference type="GO" id="GO:0000287">
    <property type="term" value="F:magnesium ion binding"/>
    <property type="evidence" value="ECO:0007669"/>
    <property type="project" value="InterPro"/>
</dbReference>
<dbReference type="Pfam" id="PF04029">
    <property type="entry name" value="2-ph_phosp"/>
    <property type="match status" value="1"/>
</dbReference>
<dbReference type="RefSeq" id="WP_243754246.1">
    <property type="nucleotide sequence ID" value="NZ_SNXZ01000004.1"/>
</dbReference>
<evidence type="ECO:0000313" key="2">
    <source>
        <dbReference type="EMBL" id="TDP96398.1"/>
    </source>
</evidence>
<evidence type="ECO:0000256" key="1">
    <source>
        <dbReference type="ARBA" id="ARBA00021948"/>
    </source>
</evidence>
<dbReference type="InterPro" id="IPR005238">
    <property type="entry name" value="ComB-like"/>
</dbReference>
<accession>A0A4V3CZ25</accession>
<dbReference type="SUPFAM" id="SSF142823">
    <property type="entry name" value="ComB-like"/>
    <property type="match status" value="1"/>
</dbReference>
<dbReference type="InterPro" id="IPR036702">
    <property type="entry name" value="ComB-like_sf"/>
</dbReference>
<protein>
    <recommendedName>
        <fullName evidence="1">Probable 2-phosphosulfolactate phosphatase</fullName>
    </recommendedName>
</protein>
<dbReference type="Gene3D" id="3.90.1560.10">
    <property type="entry name" value="ComB-like"/>
    <property type="match status" value="1"/>
</dbReference>
<reference evidence="2 3" key="1">
    <citation type="submission" date="2019-03" db="EMBL/GenBank/DDBJ databases">
        <title>Genomic Encyclopedia of Type Strains, Phase IV (KMG-IV): sequencing the most valuable type-strain genomes for metagenomic binning, comparative biology and taxonomic classification.</title>
        <authorList>
            <person name="Goeker M."/>
        </authorList>
    </citation>
    <scope>NUCLEOTIDE SEQUENCE [LARGE SCALE GENOMIC DNA]</scope>
    <source>
        <strain evidence="2 3">DSM 45361</strain>
    </source>
</reference>
<dbReference type="GO" id="GO:0050532">
    <property type="term" value="F:2-phosphosulfolactate phosphatase activity"/>
    <property type="evidence" value="ECO:0007669"/>
    <property type="project" value="InterPro"/>
</dbReference>
<comment type="caution">
    <text evidence="2">The sequence shown here is derived from an EMBL/GenBank/DDBJ whole genome shotgun (WGS) entry which is preliminary data.</text>
</comment>
<proteinExistence type="predicted"/>
<evidence type="ECO:0000313" key="3">
    <source>
        <dbReference type="Proteomes" id="UP000295444"/>
    </source>
</evidence>
<sequence length="248" mass="25072">MVDAVFQQDGFDVRLDWGEHGVTALAPACAVLVIVDVLSFSTATTIAVGNGARVLPLRWRDERAAQQADAAGAVLAGTNGWTLRPASLVELPAGTLLGLPSPNGATLCAHASTFPDTTVLVGCLRNASAVAALAVALAGSRPVGVIAAGERWGIDIRHEHGDGTALRPCVEDMLGAGAIVEALPGSRSPEAELAAAAFAASRGRLAGLLHGCASGQELRASGHRADVDLAAMHDVSAATPKLTDGVLG</sequence>